<dbReference type="PRINTS" id="PR00463">
    <property type="entry name" value="EP450I"/>
</dbReference>
<protein>
    <submittedName>
        <fullName evidence="15">Cytochrome P450</fullName>
    </submittedName>
</protein>
<comment type="caution">
    <text evidence="15">The sequence shown here is derived from an EMBL/GenBank/DDBJ whole genome shotgun (WGS) entry which is preliminary data.</text>
</comment>
<keyword evidence="16" id="KW-1185">Reference proteome</keyword>
<dbReference type="Gene3D" id="1.10.630.10">
    <property type="entry name" value="Cytochrome P450"/>
    <property type="match status" value="1"/>
</dbReference>
<evidence type="ECO:0000256" key="13">
    <source>
        <dbReference type="PIRSR" id="PIRSR602401-1"/>
    </source>
</evidence>
<keyword evidence="11" id="KW-0503">Monooxygenase</keyword>
<dbReference type="InterPro" id="IPR050121">
    <property type="entry name" value="Cytochrome_P450_monoxygenase"/>
</dbReference>
<dbReference type="PRINTS" id="PR00385">
    <property type="entry name" value="P450"/>
</dbReference>
<evidence type="ECO:0000256" key="4">
    <source>
        <dbReference type="ARBA" id="ARBA00010617"/>
    </source>
</evidence>
<dbReference type="InterPro" id="IPR001128">
    <property type="entry name" value="Cyt_P450"/>
</dbReference>
<keyword evidence="9" id="KW-0560">Oxidoreductase</keyword>
<evidence type="ECO:0000256" key="1">
    <source>
        <dbReference type="ARBA" id="ARBA00001971"/>
    </source>
</evidence>
<dbReference type="GO" id="GO:0005506">
    <property type="term" value="F:iron ion binding"/>
    <property type="evidence" value="ECO:0007669"/>
    <property type="project" value="InterPro"/>
</dbReference>
<keyword evidence="6 14" id="KW-0812">Transmembrane</keyword>
<dbReference type="SUPFAM" id="SSF48264">
    <property type="entry name" value="Cytochrome P450"/>
    <property type="match status" value="1"/>
</dbReference>
<feature type="binding site" description="axial binding residue" evidence="13">
    <location>
        <position position="462"/>
    </location>
    <ligand>
        <name>heme</name>
        <dbReference type="ChEBI" id="CHEBI:30413"/>
    </ligand>
    <ligandPart>
        <name>Fe</name>
        <dbReference type="ChEBI" id="CHEBI:18248"/>
    </ligandPart>
</feature>
<dbReference type="Proteomes" id="UP001215598">
    <property type="component" value="Unassembled WGS sequence"/>
</dbReference>
<dbReference type="PANTHER" id="PTHR24305:SF166">
    <property type="entry name" value="CYTOCHROME P450 12A4, MITOCHONDRIAL-RELATED"/>
    <property type="match status" value="1"/>
</dbReference>
<evidence type="ECO:0000256" key="11">
    <source>
        <dbReference type="ARBA" id="ARBA00023033"/>
    </source>
</evidence>
<proteinExistence type="inferred from homology"/>
<keyword evidence="7 13" id="KW-0479">Metal-binding</keyword>
<dbReference type="PANTHER" id="PTHR24305">
    <property type="entry name" value="CYTOCHROME P450"/>
    <property type="match status" value="1"/>
</dbReference>
<evidence type="ECO:0000256" key="5">
    <source>
        <dbReference type="ARBA" id="ARBA00022617"/>
    </source>
</evidence>
<gene>
    <name evidence="15" type="ORF">B0H16DRAFT_1640084</name>
</gene>
<evidence type="ECO:0000256" key="9">
    <source>
        <dbReference type="ARBA" id="ARBA00023002"/>
    </source>
</evidence>
<feature type="transmembrane region" description="Helical" evidence="14">
    <location>
        <begin position="6"/>
        <end position="25"/>
    </location>
</feature>
<keyword evidence="10 13" id="KW-0408">Iron</keyword>
<dbReference type="InterPro" id="IPR002401">
    <property type="entry name" value="Cyt_P450_E_grp-I"/>
</dbReference>
<keyword evidence="12 14" id="KW-0472">Membrane</keyword>
<comment type="cofactor">
    <cofactor evidence="1 13">
        <name>heme</name>
        <dbReference type="ChEBI" id="CHEBI:30413"/>
    </cofactor>
</comment>
<evidence type="ECO:0000256" key="10">
    <source>
        <dbReference type="ARBA" id="ARBA00023004"/>
    </source>
</evidence>
<dbReference type="GO" id="GO:0016705">
    <property type="term" value="F:oxidoreductase activity, acting on paired donors, with incorporation or reduction of molecular oxygen"/>
    <property type="evidence" value="ECO:0007669"/>
    <property type="project" value="InterPro"/>
</dbReference>
<dbReference type="Pfam" id="PF00067">
    <property type="entry name" value="p450"/>
    <property type="match status" value="1"/>
</dbReference>
<evidence type="ECO:0000256" key="6">
    <source>
        <dbReference type="ARBA" id="ARBA00022692"/>
    </source>
</evidence>
<evidence type="ECO:0000313" key="16">
    <source>
        <dbReference type="Proteomes" id="UP001215598"/>
    </source>
</evidence>
<evidence type="ECO:0000256" key="12">
    <source>
        <dbReference type="ARBA" id="ARBA00023136"/>
    </source>
</evidence>
<evidence type="ECO:0000256" key="3">
    <source>
        <dbReference type="ARBA" id="ARBA00004721"/>
    </source>
</evidence>
<comment type="pathway">
    <text evidence="3">Secondary metabolite biosynthesis; terpenoid biosynthesis.</text>
</comment>
<evidence type="ECO:0000313" key="15">
    <source>
        <dbReference type="EMBL" id="KAJ7702097.1"/>
    </source>
</evidence>
<organism evidence="15 16">
    <name type="scientific">Mycena metata</name>
    <dbReference type="NCBI Taxonomy" id="1033252"/>
    <lineage>
        <taxon>Eukaryota</taxon>
        <taxon>Fungi</taxon>
        <taxon>Dikarya</taxon>
        <taxon>Basidiomycota</taxon>
        <taxon>Agaricomycotina</taxon>
        <taxon>Agaricomycetes</taxon>
        <taxon>Agaricomycetidae</taxon>
        <taxon>Agaricales</taxon>
        <taxon>Marasmiineae</taxon>
        <taxon>Mycenaceae</taxon>
        <taxon>Mycena</taxon>
    </lineage>
</organism>
<comment type="subcellular location">
    <subcellularLocation>
        <location evidence="2">Membrane</location>
    </subcellularLocation>
</comment>
<keyword evidence="5 13" id="KW-0349">Heme</keyword>
<evidence type="ECO:0000256" key="8">
    <source>
        <dbReference type="ARBA" id="ARBA00022989"/>
    </source>
</evidence>
<evidence type="ECO:0000256" key="2">
    <source>
        <dbReference type="ARBA" id="ARBA00004370"/>
    </source>
</evidence>
<sequence length="520" mass="57447">MINTNPSAIILGVLTLSSILVFFMVRRKSLIKHIPGPASPSWIYGNLVQLILSRSYGDLEFEWQKQYGSVYRIKGCFGQDRLVISDALSLQFILNGSSFQRSPTLQNTFLTLFGQDSMIASNDENHRRLRAGLNSAFAAGAVRRFIPVFARTAEVLTARIEKSIRPGSIFDVCPLLNLATLNAVGESIFGISLEELDSDLVRNHGKSVAIAGSVSAVHIITDSLIAHIPLSVLRWTLHLPSNAFRVIRSTRTLTAQLGTRLVEEKIESSRRGLERNDDVYSALLQDKTKHRLNSAEAVSQANLLLTAGQDGTANALAFGLHELAKHPDFQERLRVEIHSTIGHCSGGEVAYETMPLLTAFVKEILRMYPSGPLSEQIAVKDACLPLTNEITTTTGERITSVPIQKGQIVTLALASYQRLESLWGSDAHEFRPDRWLSDKMFRGEAVGPYANLLVFFGGPRTCIGWRYAVLELKVLTCELVGKFSFRLPENDSIQPRLANTLMPADASGNKSTPLYVTRLL</sequence>
<comment type="similarity">
    <text evidence="4">Belongs to the cytochrome P450 family.</text>
</comment>
<dbReference type="GO" id="GO:0004497">
    <property type="term" value="F:monooxygenase activity"/>
    <property type="evidence" value="ECO:0007669"/>
    <property type="project" value="UniProtKB-KW"/>
</dbReference>
<dbReference type="AlphaFoldDB" id="A0AAD7DXG6"/>
<evidence type="ECO:0000256" key="7">
    <source>
        <dbReference type="ARBA" id="ARBA00022723"/>
    </source>
</evidence>
<dbReference type="GO" id="GO:0016020">
    <property type="term" value="C:membrane"/>
    <property type="evidence" value="ECO:0007669"/>
    <property type="project" value="UniProtKB-SubCell"/>
</dbReference>
<accession>A0AAD7DXG6</accession>
<name>A0AAD7DXG6_9AGAR</name>
<dbReference type="GO" id="GO:0020037">
    <property type="term" value="F:heme binding"/>
    <property type="evidence" value="ECO:0007669"/>
    <property type="project" value="InterPro"/>
</dbReference>
<dbReference type="InterPro" id="IPR036396">
    <property type="entry name" value="Cyt_P450_sf"/>
</dbReference>
<dbReference type="EMBL" id="JARKIB010000519">
    <property type="protein sequence ID" value="KAJ7702097.1"/>
    <property type="molecule type" value="Genomic_DNA"/>
</dbReference>
<evidence type="ECO:0000256" key="14">
    <source>
        <dbReference type="SAM" id="Phobius"/>
    </source>
</evidence>
<keyword evidence="8 14" id="KW-1133">Transmembrane helix</keyword>
<reference evidence="15" key="1">
    <citation type="submission" date="2023-03" db="EMBL/GenBank/DDBJ databases">
        <title>Massive genome expansion in bonnet fungi (Mycena s.s.) driven by repeated elements and novel gene families across ecological guilds.</title>
        <authorList>
            <consortium name="Lawrence Berkeley National Laboratory"/>
            <person name="Harder C.B."/>
            <person name="Miyauchi S."/>
            <person name="Viragh M."/>
            <person name="Kuo A."/>
            <person name="Thoen E."/>
            <person name="Andreopoulos B."/>
            <person name="Lu D."/>
            <person name="Skrede I."/>
            <person name="Drula E."/>
            <person name="Henrissat B."/>
            <person name="Morin E."/>
            <person name="Kohler A."/>
            <person name="Barry K."/>
            <person name="LaButti K."/>
            <person name="Morin E."/>
            <person name="Salamov A."/>
            <person name="Lipzen A."/>
            <person name="Mereny Z."/>
            <person name="Hegedus B."/>
            <person name="Baldrian P."/>
            <person name="Stursova M."/>
            <person name="Weitz H."/>
            <person name="Taylor A."/>
            <person name="Grigoriev I.V."/>
            <person name="Nagy L.G."/>
            <person name="Martin F."/>
            <person name="Kauserud H."/>
        </authorList>
    </citation>
    <scope>NUCLEOTIDE SEQUENCE</scope>
    <source>
        <strain evidence="15">CBHHK182m</strain>
    </source>
</reference>